<comment type="similarity">
    <text evidence="1">Belongs to the GppA/Ppx family.</text>
</comment>
<dbReference type="RefSeq" id="WP_078756363.1">
    <property type="nucleotide sequence ID" value="NZ_FUWO01000016.1"/>
</dbReference>
<dbReference type="OrthoDB" id="9807195at2"/>
<name>A0A1T4N8C4_9LACT</name>
<dbReference type="Gene3D" id="1.10.3210.10">
    <property type="entry name" value="Hypothetical protein af1432"/>
    <property type="match status" value="1"/>
</dbReference>
<dbReference type="Gene3D" id="3.30.420.40">
    <property type="match status" value="1"/>
</dbReference>
<evidence type="ECO:0000313" key="4">
    <source>
        <dbReference type="EMBL" id="SJZ75088.1"/>
    </source>
</evidence>
<evidence type="ECO:0000313" key="5">
    <source>
        <dbReference type="Proteomes" id="UP000189941"/>
    </source>
</evidence>
<gene>
    <name evidence="4" type="ORF">SAMN02746011_01661</name>
</gene>
<feature type="domain" description="Ppx/GppA phosphatase N-terminal" evidence="2">
    <location>
        <begin position="19"/>
        <end position="307"/>
    </location>
</feature>
<dbReference type="SUPFAM" id="SSF109604">
    <property type="entry name" value="HD-domain/PDEase-like"/>
    <property type="match status" value="1"/>
</dbReference>
<dbReference type="Proteomes" id="UP000189941">
    <property type="component" value="Unassembled WGS sequence"/>
</dbReference>
<dbReference type="PANTHER" id="PTHR30005:SF0">
    <property type="entry name" value="RETROGRADE REGULATION PROTEIN 2"/>
    <property type="match status" value="1"/>
</dbReference>
<dbReference type="InterPro" id="IPR003695">
    <property type="entry name" value="Ppx_GppA_N"/>
</dbReference>
<dbReference type="Gene3D" id="3.30.420.150">
    <property type="entry name" value="Exopolyphosphatase. Domain 2"/>
    <property type="match status" value="1"/>
</dbReference>
<accession>A0A1T4N8C4</accession>
<dbReference type="InterPro" id="IPR050273">
    <property type="entry name" value="GppA/Ppx_hydrolase"/>
</dbReference>
<feature type="domain" description="Ppx/GppA phosphatase C-terminal" evidence="3">
    <location>
        <begin position="323"/>
        <end position="476"/>
    </location>
</feature>
<dbReference type="PANTHER" id="PTHR30005">
    <property type="entry name" value="EXOPOLYPHOSPHATASE"/>
    <property type="match status" value="1"/>
</dbReference>
<dbReference type="InterPro" id="IPR043129">
    <property type="entry name" value="ATPase_NBD"/>
</dbReference>
<keyword evidence="5" id="KW-1185">Reference proteome</keyword>
<evidence type="ECO:0000259" key="3">
    <source>
        <dbReference type="Pfam" id="PF21447"/>
    </source>
</evidence>
<dbReference type="Pfam" id="PF02541">
    <property type="entry name" value="Ppx-GppA"/>
    <property type="match status" value="1"/>
</dbReference>
<protein>
    <submittedName>
        <fullName evidence="4">Exopolyphosphatase / guanosine-5'-triphosphate,3'-diphosphate pyrophosphatase</fullName>
    </submittedName>
</protein>
<sequence length="517" mass="58858">MYNEKIGLIDIGSNTIRLVVYAIDHRFNITELQNIKTPARLSQYLERSKKSVVMSQTGIDLLIEVLQSFKIVADKAGVDKLFPVATAAIRQSDNRDDILAQVKKQVGIEITILSEKQEATFGQYAILHSVDVPDGITIDIGGGSCEVTLFKNQKMVQFHSFPFGNVTLKEKFFKNKKHNDASAVDAVRKYIREQFKSLPWLKKAKLPIVAMSGSARNIAYVHQRLNEYPIAGIQGYHMTEASLNQTLDLFMATDLEDMGNIDGLSNDRVDIIIPANIVFLELLNTVKAPIFILSNQGLREGFVLTYINEHYHSPIDARNNKLRTVQQVADKMNILPEGSILRVNYAIKLYQALSEADVIRYDEQLKNELEFASYLYRFGSMISSEADSQHTFYIISNMDLLGFSHHDRLRLALLSSFKSKSMMMRYLRDFPDWLTEDEIKELLILGGIIKVSDALNDSQTQPIKDLNFIKKSKNKYQLVIYHTAPVVAEAYRTNRHLKHLSRVLDGNLELKFIELES</sequence>
<evidence type="ECO:0000259" key="2">
    <source>
        <dbReference type="Pfam" id="PF02541"/>
    </source>
</evidence>
<dbReference type="STRING" id="1121925.SAMN02746011_01661"/>
<organism evidence="4 5">
    <name type="scientific">Globicatella sulfidifaciens DSM 15739</name>
    <dbReference type="NCBI Taxonomy" id="1121925"/>
    <lineage>
        <taxon>Bacteria</taxon>
        <taxon>Bacillati</taxon>
        <taxon>Bacillota</taxon>
        <taxon>Bacilli</taxon>
        <taxon>Lactobacillales</taxon>
        <taxon>Aerococcaceae</taxon>
        <taxon>Globicatella</taxon>
    </lineage>
</organism>
<proteinExistence type="inferred from homology"/>
<reference evidence="5" key="1">
    <citation type="submission" date="2017-02" db="EMBL/GenBank/DDBJ databases">
        <authorList>
            <person name="Varghese N."/>
            <person name="Submissions S."/>
        </authorList>
    </citation>
    <scope>NUCLEOTIDE SEQUENCE [LARGE SCALE GENOMIC DNA]</scope>
    <source>
        <strain evidence="5">DSM 15739</strain>
    </source>
</reference>
<dbReference type="SUPFAM" id="SSF53067">
    <property type="entry name" value="Actin-like ATPase domain"/>
    <property type="match status" value="2"/>
</dbReference>
<dbReference type="InterPro" id="IPR048950">
    <property type="entry name" value="Ppx_GppA_C"/>
</dbReference>
<dbReference type="EMBL" id="FUWO01000016">
    <property type="protein sequence ID" value="SJZ75088.1"/>
    <property type="molecule type" value="Genomic_DNA"/>
</dbReference>
<dbReference type="GO" id="GO:0006357">
    <property type="term" value="P:regulation of transcription by RNA polymerase II"/>
    <property type="evidence" value="ECO:0007669"/>
    <property type="project" value="TreeGrafter"/>
</dbReference>
<dbReference type="CDD" id="cd24052">
    <property type="entry name" value="ASKHA_NBD_HpPPX-GppA-like"/>
    <property type="match status" value="1"/>
</dbReference>
<dbReference type="AlphaFoldDB" id="A0A1T4N8C4"/>
<dbReference type="Pfam" id="PF21447">
    <property type="entry name" value="Ppx-GppA_III"/>
    <property type="match status" value="1"/>
</dbReference>
<evidence type="ECO:0000256" key="1">
    <source>
        <dbReference type="ARBA" id="ARBA00007125"/>
    </source>
</evidence>